<keyword evidence="3" id="KW-1185">Reference proteome</keyword>
<dbReference type="AlphaFoldDB" id="A0A2U3PHV7"/>
<feature type="non-terminal residue" evidence="2">
    <location>
        <position position="1"/>
    </location>
</feature>
<protein>
    <submittedName>
        <fullName evidence="2">Mycobacterium numidiamassiliense ORFan</fullName>
    </submittedName>
</protein>
<dbReference type="EMBL" id="FUEZ01000004">
    <property type="protein sequence ID" value="SPM43346.1"/>
    <property type="molecule type" value="Genomic_DNA"/>
</dbReference>
<accession>A0A2U3PHV7</accession>
<evidence type="ECO:0000313" key="3">
    <source>
        <dbReference type="Proteomes" id="UP000240424"/>
    </source>
</evidence>
<feature type="region of interest" description="Disordered" evidence="1">
    <location>
        <begin position="241"/>
        <end position="272"/>
    </location>
</feature>
<name>A0A2U3PHV7_9MYCO</name>
<evidence type="ECO:0000313" key="2">
    <source>
        <dbReference type="EMBL" id="SPM43346.1"/>
    </source>
</evidence>
<evidence type="ECO:0000256" key="1">
    <source>
        <dbReference type="SAM" id="MobiDB-lite"/>
    </source>
</evidence>
<dbReference type="Proteomes" id="UP000240424">
    <property type="component" value="Unassembled WGS sequence"/>
</dbReference>
<feature type="compositionally biased region" description="Polar residues" evidence="1">
    <location>
        <begin position="261"/>
        <end position="272"/>
    </location>
</feature>
<gene>
    <name evidence="2" type="ORF">MNAB215_5568</name>
</gene>
<organism evidence="2 3">
    <name type="scientific">Mycobacterium numidiamassiliense</name>
    <dbReference type="NCBI Taxonomy" id="1841861"/>
    <lineage>
        <taxon>Bacteria</taxon>
        <taxon>Bacillati</taxon>
        <taxon>Actinomycetota</taxon>
        <taxon>Actinomycetes</taxon>
        <taxon>Mycobacteriales</taxon>
        <taxon>Mycobacteriaceae</taxon>
        <taxon>Mycobacterium</taxon>
    </lineage>
</organism>
<reference evidence="2 3" key="1">
    <citation type="submission" date="2017-01" db="EMBL/GenBank/DDBJ databases">
        <authorList>
            <consortium name="Urmite Genomes"/>
        </authorList>
    </citation>
    <scope>NUCLEOTIDE SEQUENCE [LARGE SCALE GENOMIC DNA]</scope>
    <source>
        <strain evidence="2 3">AB215</strain>
    </source>
</reference>
<dbReference type="STRING" id="1841861.GCA_900157365_03887"/>
<sequence>VDGLGGDGSPSADVVWGCHGQGTLSPLNQCACWLVTLRLHEAQTPRQFASVSTPPAASPAASGMMWSHTVDVPVQPSKCNWHNGSRLRILARRALCPVCAARLVPHRGWARRWAGQWLPPSRTSSGHPISPHALAARMRQPNLRNAEPMASYSARSASVSSAMGHNPNSRSARSNAAVNCASVRRRAPCGITHFTAGLRCFFATVVVLSVAQMAGPDDPKSHIRCPAYCLEAPGWLWKPLRKHSQPGAASGPRSYPGQEPGRQSVTNPARRQ</sequence>
<proteinExistence type="predicted"/>